<evidence type="ECO:0000313" key="4">
    <source>
        <dbReference type="EMBL" id="KAG9450061.1"/>
    </source>
</evidence>
<feature type="transmembrane region" description="Helical" evidence="2">
    <location>
        <begin position="450"/>
        <end position="475"/>
    </location>
</feature>
<reference evidence="4 5" key="1">
    <citation type="submission" date="2021-07" db="EMBL/GenBank/DDBJ databases">
        <title>The Aristolochia fimbriata genome: insights into angiosperm evolution, floral development and chemical biosynthesis.</title>
        <authorList>
            <person name="Jiao Y."/>
        </authorList>
    </citation>
    <scope>NUCLEOTIDE SEQUENCE [LARGE SCALE GENOMIC DNA]</scope>
    <source>
        <strain evidence="4">IBCAS-2021</strain>
        <tissue evidence="4">Leaf</tissue>
    </source>
</reference>
<evidence type="ECO:0000256" key="2">
    <source>
        <dbReference type="SAM" id="Phobius"/>
    </source>
</evidence>
<dbReference type="GO" id="GO:0010183">
    <property type="term" value="P:pollen tube guidance"/>
    <property type="evidence" value="ECO:0007669"/>
    <property type="project" value="TreeGrafter"/>
</dbReference>
<dbReference type="SUPFAM" id="SSF50998">
    <property type="entry name" value="Quinoprotein alcohol dehydrogenase-like"/>
    <property type="match status" value="1"/>
</dbReference>
<evidence type="ECO:0008006" key="6">
    <source>
        <dbReference type="Google" id="ProtNLM"/>
    </source>
</evidence>
<keyword evidence="5" id="KW-1185">Reference proteome</keyword>
<dbReference type="InterPro" id="IPR011047">
    <property type="entry name" value="Quinoprotein_ADH-like_sf"/>
</dbReference>
<feature type="signal peptide" evidence="3">
    <location>
        <begin position="1"/>
        <end position="24"/>
    </location>
</feature>
<keyword evidence="2" id="KW-1133">Transmembrane helix</keyword>
<evidence type="ECO:0000256" key="3">
    <source>
        <dbReference type="SAM" id="SignalP"/>
    </source>
</evidence>
<dbReference type="EMBL" id="JAINDJ010000004">
    <property type="protein sequence ID" value="KAG9450061.1"/>
    <property type="molecule type" value="Genomic_DNA"/>
</dbReference>
<feature type="region of interest" description="Disordered" evidence="1">
    <location>
        <begin position="590"/>
        <end position="690"/>
    </location>
</feature>
<gene>
    <name evidence="4" type="ORF">H6P81_010026</name>
</gene>
<dbReference type="PANTHER" id="PTHR37253">
    <property type="entry name" value="PROTEIN GAMETE EXPRESSED 3"/>
    <property type="match status" value="1"/>
</dbReference>
<dbReference type="AlphaFoldDB" id="A0AAV7EQY8"/>
<name>A0AAV7EQY8_ARIFI</name>
<protein>
    <recommendedName>
        <fullName evidence="6">Protein GAMETE EXPRESSED 3</fullName>
    </recommendedName>
</protein>
<keyword evidence="3" id="KW-0732">Signal</keyword>
<sequence length="690" mass="76771">MEQKRYLLKIFLPWILLATSNVCSERLEHAAQIQNYGQEPYRRTGNRLSKPLIGNDGKVYACSQKEFFSFESNGSIAWSIPLQYNCHSDIAPVNDESGKIYFVAENSVLQIKPFNIGTLQPVLEIFFGPETVVEGETGEVIGLGICIWSSSLFITIKHRGLFAYTPNGLLLWSSGPMLDRHGYRQGCKENLTDCYFTSAPAIDYCEGSLYISNTEGQLYSLSVLSPHFNWIKDFSSIDKFYSITPGHNGRLYLLFPRRSLLMALNVSTGNILWQQFVGPLSTLECSPAVDSNGWASIGSLDGFLYSFSPTGYMRKFLRATELDLIQVSPLLDCSGSAVSVSQGKVESKTVHTLGEGIYISAAKPMKLVITQLIPATCTVYWTAEYPGQLSSLLSASDLRQFMLDERILLAFATSASRGLKCQSSWGKLAKSCSITKPKHLSIYRGNEKAILFFLLFQLAIVAVLAGSVRFCYLFWGKRKLQDQDLGKFFEKRRSLHMRKKAFNKIISEMEKSATDEAVENEVLKNLGDLVKEKEGVERKLSTTYSLGRDGTRSMCVSRSPSLLPMYNGKLKSHSFQSSRKESVTIFHTLSDSSSDEMNSNSVSSSSYGSSGSKTEDFCSYGDESSNHKGKAPIGGENPSRAMISSIRPWKDTPGSASYPLCVDEEIDDKPKELLLSEEEALKERVPHSSH</sequence>
<dbReference type="InterPro" id="IPR015943">
    <property type="entry name" value="WD40/YVTN_repeat-like_dom_sf"/>
</dbReference>
<dbReference type="InterPro" id="IPR018391">
    <property type="entry name" value="PQQ_b-propeller_rpt"/>
</dbReference>
<dbReference type="Proteomes" id="UP000825729">
    <property type="component" value="Unassembled WGS sequence"/>
</dbReference>
<accession>A0AAV7EQY8</accession>
<dbReference type="GO" id="GO:0009793">
    <property type="term" value="P:embryo development ending in seed dormancy"/>
    <property type="evidence" value="ECO:0007669"/>
    <property type="project" value="TreeGrafter"/>
</dbReference>
<feature type="chain" id="PRO_5043775975" description="Protein GAMETE EXPRESSED 3" evidence="3">
    <location>
        <begin position="25"/>
        <end position="690"/>
    </location>
</feature>
<dbReference type="InterPro" id="IPR045301">
    <property type="entry name" value="GEX3-like"/>
</dbReference>
<organism evidence="4 5">
    <name type="scientific">Aristolochia fimbriata</name>
    <name type="common">White veined hardy Dutchman's pipe vine</name>
    <dbReference type="NCBI Taxonomy" id="158543"/>
    <lineage>
        <taxon>Eukaryota</taxon>
        <taxon>Viridiplantae</taxon>
        <taxon>Streptophyta</taxon>
        <taxon>Embryophyta</taxon>
        <taxon>Tracheophyta</taxon>
        <taxon>Spermatophyta</taxon>
        <taxon>Magnoliopsida</taxon>
        <taxon>Magnoliidae</taxon>
        <taxon>Piperales</taxon>
        <taxon>Aristolochiaceae</taxon>
        <taxon>Aristolochia</taxon>
    </lineage>
</organism>
<evidence type="ECO:0000313" key="5">
    <source>
        <dbReference type="Proteomes" id="UP000825729"/>
    </source>
</evidence>
<keyword evidence="2" id="KW-0472">Membrane</keyword>
<dbReference type="SMART" id="SM00564">
    <property type="entry name" value="PQQ"/>
    <property type="match status" value="5"/>
</dbReference>
<dbReference type="Gene3D" id="2.130.10.10">
    <property type="entry name" value="YVTN repeat-like/Quinoprotein amine dehydrogenase"/>
    <property type="match status" value="1"/>
</dbReference>
<proteinExistence type="predicted"/>
<feature type="compositionally biased region" description="Low complexity" evidence="1">
    <location>
        <begin position="590"/>
        <end position="612"/>
    </location>
</feature>
<keyword evidence="2" id="KW-0812">Transmembrane</keyword>
<evidence type="ECO:0000256" key="1">
    <source>
        <dbReference type="SAM" id="MobiDB-lite"/>
    </source>
</evidence>
<dbReference type="GO" id="GO:0005886">
    <property type="term" value="C:plasma membrane"/>
    <property type="evidence" value="ECO:0007669"/>
    <property type="project" value="TreeGrafter"/>
</dbReference>
<feature type="compositionally biased region" description="Basic and acidic residues" evidence="1">
    <location>
        <begin position="668"/>
        <end position="690"/>
    </location>
</feature>
<dbReference type="PANTHER" id="PTHR37253:SF1">
    <property type="entry name" value="PROTEIN GAMETE EXPRESSED 3"/>
    <property type="match status" value="1"/>
</dbReference>
<comment type="caution">
    <text evidence="4">The sequence shown here is derived from an EMBL/GenBank/DDBJ whole genome shotgun (WGS) entry which is preliminary data.</text>
</comment>